<organism evidence="3 4">
    <name type="scientific">Enterovibrio norvegicus FF-454</name>
    <dbReference type="NCBI Taxonomy" id="1185651"/>
    <lineage>
        <taxon>Bacteria</taxon>
        <taxon>Pseudomonadati</taxon>
        <taxon>Pseudomonadota</taxon>
        <taxon>Gammaproteobacteria</taxon>
        <taxon>Vibrionales</taxon>
        <taxon>Vibrionaceae</taxon>
        <taxon>Enterovibrio</taxon>
    </lineage>
</organism>
<feature type="signal peptide" evidence="2">
    <location>
        <begin position="1"/>
        <end position="21"/>
    </location>
</feature>
<evidence type="ECO:0008006" key="5">
    <source>
        <dbReference type="Google" id="ProtNLM"/>
    </source>
</evidence>
<accession>A0A1E5C3R1</accession>
<evidence type="ECO:0000313" key="4">
    <source>
        <dbReference type="Proteomes" id="UP000095039"/>
    </source>
</evidence>
<reference evidence="3 4" key="1">
    <citation type="journal article" date="2012" name="Science">
        <title>Ecological populations of bacteria act as socially cohesive units of antibiotic production and resistance.</title>
        <authorList>
            <person name="Cordero O.X."/>
            <person name="Wildschutte H."/>
            <person name="Kirkup B."/>
            <person name="Proehl S."/>
            <person name="Ngo L."/>
            <person name="Hussain F."/>
            <person name="Le Roux F."/>
            <person name="Mincer T."/>
            <person name="Polz M.F."/>
        </authorList>
    </citation>
    <scope>NUCLEOTIDE SEQUENCE [LARGE SCALE GENOMIC DNA]</scope>
    <source>
        <strain evidence="3 4">FF-454</strain>
    </source>
</reference>
<dbReference type="InterPro" id="IPR016866">
    <property type="entry name" value="UCP028069"/>
</dbReference>
<feature type="coiled-coil region" evidence="1">
    <location>
        <begin position="45"/>
        <end position="100"/>
    </location>
</feature>
<name>A0A1E5C3R1_9GAMM</name>
<dbReference type="EMBL" id="AJWN02000070">
    <property type="protein sequence ID" value="OEE60085.1"/>
    <property type="molecule type" value="Genomic_DNA"/>
</dbReference>
<comment type="caution">
    <text evidence="3">The sequence shown here is derived from an EMBL/GenBank/DDBJ whole genome shotgun (WGS) entry which is preliminary data.</text>
</comment>
<evidence type="ECO:0000313" key="3">
    <source>
        <dbReference type="EMBL" id="OEE60085.1"/>
    </source>
</evidence>
<dbReference type="RefSeq" id="WP_016962436.1">
    <property type="nucleotide sequence ID" value="NZ_AJWN02000070.1"/>
</dbReference>
<keyword evidence="1" id="KW-0175">Coiled coil</keyword>
<dbReference type="PIRSF" id="PIRSF028069">
    <property type="entry name" value="UCP028069"/>
    <property type="match status" value="1"/>
</dbReference>
<keyword evidence="4" id="KW-1185">Reference proteome</keyword>
<evidence type="ECO:0000256" key="1">
    <source>
        <dbReference type="SAM" id="Coils"/>
    </source>
</evidence>
<evidence type="ECO:0000256" key="2">
    <source>
        <dbReference type="SAM" id="SignalP"/>
    </source>
</evidence>
<keyword evidence="2" id="KW-0732">Signal</keyword>
<dbReference type="Pfam" id="PF11932">
    <property type="entry name" value="DUF3450"/>
    <property type="match status" value="1"/>
</dbReference>
<dbReference type="AlphaFoldDB" id="A0A1E5C3R1"/>
<proteinExistence type="predicted"/>
<feature type="chain" id="PRO_5009172411" description="DUF3450 domain-containing protein" evidence="2">
    <location>
        <begin position="22"/>
        <end position="262"/>
    </location>
</feature>
<dbReference type="Proteomes" id="UP000095039">
    <property type="component" value="Unassembled WGS sequence"/>
</dbReference>
<protein>
    <recommendedName>
        <fullName evidence="5">DUF3450 domain-containing protein</fullName>
    </recommendedName>
</protein>
<sequence length="262" mass="29854">MKLFKRIFVITLVSTPLLVGATELDRAASIEADTLRAATVSQKRIDASDENTQQMKAEIERLQQEIENLKVYRHHLQNLVIDQDQEKDRLHQQLEDIKQTRQGIVPLMYLMIDALDSWVESDLPIKHDRRQQRVAGLLSMMSLADVSDAEKFRRILEAYQIELDYGAKLGVYQEKMTLDGVIRDVDVLHLGRLSLVAKSLDGSAFWYFDRPHSAWVPVSVEGRDIDRDKLHLAYQVANKKAAPTLLSLPLSLTEPSQPAAQK</sequence>
<gene>
    <name evidence="3" type="ORF">A1OK_12290</name>
</gene>